<evidence type="ECO:0000313" key="2">
    <source>
        <dbReference type="Proteomes" id="UP000182059"/>
    </source>
</evidence>
<proteinExistence type="predicted"/>
<dbReference type="AlphaFoldDB" id="A0A1J5G091"/>
<reference evidence="1 2" key="1">
    <citation type="journal article" date="2016" name="Environ. Microbiol.">
        <title>Genomic resolution of a cold subsurface aquifer community provides metabolic insights for novel microbes adapted to high CO concentrations.</title>
        <authorList>
            <person name="Probst A.J."/>
            <person name="Castelle C.J."/>
            <person name="Singh A."/>
            <person name="Brown C.T."/>
            <person name="Anantharaman K."/>
            <person name="Sharon I."/>
            <person name="Hug L.A."/>
            <person name="Burstein D."/>
            <person name="Emerson J.B."/>
            <person name="Thomas B.C."/>
            <person name="Banfield J.F."/>
        </authorList>
    </citation>
    <scope>NUCLEOTIDE SEQUENCE [LARGE SCALE GENOMIC DNA]</scope>
    <source>
        <strain evidence="1">CG2_30_43_9</strain>
    </source>
</reference>
<protein>
    <submittedName>
        <fullName evidence="1">Uncharacterized protein</fullName>
    </submittedName>
</protein>
<comment type="caution">
    <text evidence="1">The sequence shown here is derived from an EMBL/GenBank/DDBJ whole genome shotgun (WGS) entry which is preliminary data.</text>
</comment>
<evidence type="ECO:0000313" key="1">
    <source>
        <dbReference type="EMBL" id="OIP65985.1"/>
    </source>
</evidence>
<organism evidence="1 2">
    <name type="scientific">Candidatus Nomurabacteria bacterium CG2_30_43_9</name>
    <dbReference type="NCBI Taxonomy" id="1805283"/>
    <lineage>
        <taxon>Bacteria</taxon>
        <taxon>Candidatus Nomuraibacteriota</taxon>
    </lineage>
</organism>
<dbReference type="EMBL" id="MNYX01000027">
    <property type="protein sequence ID" value="OIP65985.1"/>
    <property type="molecule type" value="Genomic_DNA"/>
</dbReference>
<gene>
    <name evidence="1" type="ORF">AUK15_01025</name>
</gene>
<sequence>MERTSLFYLANLGSEINRIFTLKEKGLMKESDEVLDRATAIIEILEKHPDIKGRTQEIEMLASYLGQSINQEMVDLSKKEWQAYFAPYATRLFSINQ</sequence>
<name>A0A1J5G091_9BACT</name>
<accession>A0A1J5G091</accession>
<dbReference type="Proteomes" id="UP000182059">
    <property type="component" value="Unassembled WGS sequence"/>
</dbReference>